<proteinExistence type="predicted"/>
<name>A0A1E3XFM5_9BACT</name>
<dbReference type="AlphaFoldDB" id="A0A1E3XFM5"/>
<dbReference type="Proteomes" id="UP000094056">
    <property type="component" value="Unassembled WGS sequence"/>
</dbReference>
<evidence type="ECO:0000313" key="3">
    <source>
        <dbReference type="Proteomes" id="UP000094056"/>
    </source>
</evidence>
<reference evidence="2 3" key="1">
    <citation type="submission" date="2016-07" db="EMBL/GenBank/DDBJ databases">
        <title>Draft genome of Scalindua rubra, obtained from a brine-seawater interface in the Red Sea, sheds light on salt adaptation in anammox bacteria.</title>
        <authorList>
            <person name="Speth D.R."/>
            <person name="Lagkouvardos I."/>
            <person name="Wang Y."/>
            <person name="Qian P.-Y."/>
            <person name="Dutilh B.E."/>
            <person name="Jetten M.S."/>
        </authorList>
    </citation>
    <scope>NUCLEOTIDE SEQUENCE [LARGE SCALE GENOMIC DNA]</scope>
    <source>
        <strain evidence="2">BSI-1</strain>
    </source>
</reference>
<keyword evidence="1" id="KW-0472">Membrane</keyword>
<accession>A0A1E3XFM5</accession>
<protein>
    <submittedName>
        <fullName evidence="2">Uncharacterized protein</fullName>
    </submittedName>
</protein>
<gene>
    <name evidence="2" type="ORF">SCARUB_00410</name>
</gene>
<sequence>MMKTFELKDLSTKEDIANIRIDMANMETRIIKWNVGTIIAAVGITVAVVKLIS</sequence>
<evidence type="ECO:0000256" key="1">
    <source>
        <dbReference type="SAM" id="Phobius"/>
    </source>
</evidence>
<keyword evidence="1" id="KW-0812">Transmembrane</keyword>
<organism evidence="2 3">
    <name type="scientific">Candidatus Scalindua rubra</name>
    <dbReference type="NCBI Taxonomy" id="1872076"/>
    <lineage>
        <taxon>Bacteria</taxon>
        <taxon>Pseudomonadati</taxon>
        <taxon>Planctomycetota</taxon>
        <taxon>Candidatus Brocadiia</taxon>
        <taxon>Candidatus Brocadiales</taxon>
        <taxon>Candidatus Scalinduaceae</taxon>
        <taxon>Candidatus Scalindua</taxon>
    </lineage>
</organism>
<keyword evidence="1" id="KW-1133">Transmembrane helix</keyword>
<evidence type="ECO:0000313" key="2">
    <source>
        <dbReference type="EMBL" id="ODS34400.1"/>
    </source>
</evidence>
<comment type="caution">
    <text evidence="2">The sequence shown here is derived from an EMBL/GenBank/DDBJ whole genome shotgun (WGS) entry which is preliminary data.</text>
</comment>
<dbReference type="EMBL" id="MAYW01000007">
    <property type="protein sequence ID" value="ODS34400.1"/>
    <property type="molecule type" value="Genomic_DNA"/>
</dbReference>
<feature type="transmembrane region" description="Helical" evidence="1">
    <location>
        <begin position="30"/>
        <end position="52"/>
    </location>
</feature>